<dbReference type="InterPro" id="IPR008969">
    <property type="entry name" value="CarboxyPept-like_regulatory"/>
</dbReference>
<dbReference type="RefSeq" id="WP_265787621.1">
    <property type="nucleotide sequence ID" value="NZ_BAABRS010000001.1"/>
</dbReference>
<sequence length="616" mass="68160">MSYIFKGTLCGRLCANCEEDLSNVQVKLYRLRKDQRETVLATANPKNTFAILSEKEIADKEEWLIDETQTREDGSFQFELGDDQEYEGEAFEIDIYIEKAPGQEERAENVEPIQFTITTLQPQWKKAEEGAIAAWEHCISQRFWCKIRDLLGAYVICGQVVDCENEEPIPKVRVMAFDRDWLQDDELGTAITDSSGHFRIYYSENDFIPGTFIDVELIGGPDLYFRVETTLGAPLLNEDPSRGRDSDRENVGACFCTTLCLSDVPPEPGPNDVLPFFSHIGSYDYEDDIDSGTGLTIGSERAFFRNLRLNGTLSKKLNGSDLEYRFEVHETDASGNLTGSGWEPVLESQLGKLKIGTLQRANPDFPATSPNPIENVDYVIKPNQPDEIPVNIITDSGIDWIQVPQESDNPLSSTGFFTPNHDLISLNSRSIASFPDADLTGLVTGNSVTDVHPLVENKHFAIRMIVREKGSSGTEEIAGMCEHIAVNNRLYDGINSHPDWYSNIRNNQLAVAMVDIAQLQGSGCLGITTDLDVVFTAAHPNLGSVNINMTGPGGPYSFTLPSASTPGDLHGNATPDFSISDLEPCAYIVNMSVQALLTDGDEIPSNLHDEIAFCKR</sequence>
<protein>
    <submittedName>
        <fullName evidence="1">Transthyretin-like family protein</fullName>
    </submittedName>
</protein>
<accession>A0ABT3PVW3</accession>
<proteinExistence type="predicted"/>
<organism evidence="1 2">
    <name type="scientific">Fodinibius salicampi</name>
    <dbReference type="NCBI Taxonomy" id="1920655"/>
    <lineage>
        <taxon>Bacteria</taxon>
        <taxon>Pseudomonadati</taxon>
        <taxon>Balneolota</taxon>
        <taxon>Balneolia</taxon>
        <taxon>Balneolales</taxon>
        <taxon>Balneolaceae</taxon>
        <taxon>Fodinibius</taxon>
    </lineage>
</organism>
<comment type="caution">
    <text evidence="1">The sequence shown here is derived from an EMBL/GenBank/DDBJ whole genome shotgun (WGS) entry which is preliminary data.</text>
</comment>
<gene>
    <name evidence="1" type="ORF">LQ318_03670</name>
</gene>
<dbReference type="EMBL" id="JAJNDC010000001">
    <property type="protein sequence ID" value="MCW9711994.1"/>
    <property type="molecule type" value="Genomic_DNA"/>
</dbReference>
<name>A0ABT3PVW3_9BACT</name>
<dbReference type="SUPFAM" id="SSF49464">
    <property type="entry name" value="Carboxypeptidase regulatory domain-like"/>
    <property type="match status" value="1"/>
</dbReference>
<reference evidence="1 2" key="1">
    <citation type="submission" date="2021-11" db="EMBL/GenBank/DDBJ databases">
        <title>Aliifidinibius sp. nov., a new bacterium isolated from saline soil.</title>
        <authorList>
            <person name="Galisteo C."/>
            <person name="De La Haba R."/>
            <person name="Sanchez-Porro C."/>
            <person name="Ventosa A."/>
        </authorList>
    </citation>
    <scope>NUCLEOTIDE SEQUENCE [LARGE SCALE GENOMIC DNA]</scope>
    <source>
        <strain evidence="1 2">KACC 190600</strain>
    </source>
</reference>
<dbReference type="Proteomes" id="UP001207337">
    <property type="component" value="Unassembled WGS sequence"/>
</dbReference>
<evidence type="ECO:0000313" key="1">
    <source>
        <dbReference type="EMBL" id="MCW9711994.1"/>
    </source>
</evidence>
<evidence type="ECO:0000313" key="2">
    <source>
        <dbReference type="Proteomes" id="UP001207337"/>
    </source>
</evidence>
<keyword evidence="2" id="KW-1185">Reference proteome</keyword>